<dbReference type="InterPro" id="IPR043166">
    <property type="entry name" value="LarA-like_C"/>
</dbReference>
<dbReference type="PANTHER" id="PTHR33171">
    <property type="entry name" value="LAR_N DOMAIN-CONTAINING PROTEIN"/>
    <property type="match status" value="1"/>
</dbReference>
<evidence type="ECO:0000313" key="3">
    <source>
        <dbReference type="EMBL" id="MBB6051955.1"/>
    </source>
</evidence>
<dbReference type="Proteomes" id="UP000520814">
    <property type="component" value="Unassembled WGS sequence"/>
</dbReference>
<comment type="caution">
    <text evidence="3">The sequence shown here is derived from an EMBL/GenBank/DDBJ whole genome shotgun (WGS) entry which is preliminary data.</text>
</comment>
<dbReference type="Gene3D" id="3.90.226.30">
    <property type="match status" value="1"/>
</dbReference>
<proteinExistence type="predicted"/>
<dbReference type="EMBL" id="JACHGW010000003">
    <property type="protein sequence ID" value="MBB6051955.1"/>
    <property type="molecule type" value="Genomic_DNA"/>
</dbReference>
<dbReference type="AlphaFoldDB" id="A0A7W9ST74"/>
<name>A0A7W9ST74_ARMRO</name>
<dbReference type="Pfam" id="PF09861">
    <property type="entry name" value="Lar_N"/>
    <property type="match status" value="1"/>
</dbReference>
<gene>
    <name evidence="3" type="ORF">HNQ39_003765</name>
</gene>
<reference evidence="3 4" key="1">
    <citation type="submission" date="2020-08" db="EMBL/GenBank/DDBJ databases">
        <title>Genomic Encyclopedia of Type Strains, Phase IV (KMG-IV): sequencing the most valuable type-strain genomes for metagenomic binning, comparative biology and taxonomic classification.</title>
        <authorList>
            <person name="Goeker M."/>
        </authorList>
    </citation>
    <scope>NUCLEOTIDE SEQUENCE [LARGE SCALE GENOMIC DNA]</scope>
    <source>
        <strain evidence="3 4">DSM 23562</strain>
    </source>
</reference>
<accession>A0A7W9ST74</accession>
<dbReference type="InterPro" id="IPR047926">
    <property type="entry name" value="Ni_dep_LarA"/>
</dbReference>
<dbReference type="PANTHER" id="PTHR33171:SF17">
    <property type="entry name" value="LARA-LIKE N-TERMINAL DOMAIN-CONTAINING PROTEIN"/>
    <property type="match status" value="1"/>
</dbReference>
<feature type="domain" description="LarA-like N-terminal" evidence="1">
    <location>
        <begin position="7"/>
        <end position="204"/>
    </location>
</feature>
<organism evidence="3 4">
    <name type="scientific">Armatimonas rosea</name>
    <dbReference type="NCBI Taxonomy" id="685828"/>
    <lineage>
        <taxon>Bacteria</taxon>
        <taxon>Bacillati</taxon>
        <taxon>Armatimonadota</taxon>
        <taxon>Armatimonadia</taxon>
        <taxon>Armatimonadales</taxon>
        <taxon>Armatimonadaceae</taxon>
        <taxon>Armatimonas</taxon>
    </lineage>
</organism>
<dbReference type="GO" id="GO:0050043">
    <property type="term" value="F:lactate racemase activity"/>
    <property type="evidence" value="ECO:0007669"/>
    <property type="project" value="InterPro"/>
</dbReference>
<protein>
    <submittedName>
        <fullName evidence="3">Nickel-dependent lactate racemase</fullName>
    </submittedName>
</protein>
<dbReference type="Pfam" id="PF21113">
    <property type="entry name" value="LarA_C"/>
    <property type="match status" value="1"/>
</dbReference>
<dbReference type="InterPro" id="IPR048068">
    <property type="entry name" value="LarA-like"/>
</dbReference>
<evidence type="ECO:0000313" key="4">
    <source>
        <dbReference type="Proteomes" id="UP000520814"/>
    </source>
</evidence>
<dbReference type="RefSeq" id="WP_184199970.1">
    <property type="nucleotide sequence ID" value="NZ_JACHGW010000003.1"/>
</dbReference>
<evidence type="ECO:0000259" key="1">
    <source>
        <dbReference type="Pfam" id="PF09861"/>
    </source>
</evidence>
<dbReference type="Gene3D" id="3.40.50.11440">
    <property type="match status" value="1"/>
</dbReference>
<sequence>MTIRLDYGRAGLPVDFTHHRVQHQLGLSPAPPLENPAQAVREALLAAQLPEKARGKNSACIVICDFTRPVPNTLILSQIIPLLGIPLPQITVLIATGTHRASTPQEHLDLLGEKLLHSGIRVVDHDCDDPMTNRFVGTSPQGLEVFLDTHWLDAELKITVGLIEPHFMAGYSGGRKLVMPGVAGRATIQAWHSPQFLEHENARNGMLDNNPVHEENTAIAALAPADLICDVTLDEQRRVTGVFCGHWIDDWRRGTEFVAQQARPLIPDFVDACVTSGGGYPLDATFYQVVKGIVGAYPIVRPGGTVIIAAEMQEGIGSAHFRETLETNPDLDVLVARMSAPGWTPLPDQWQVEMLARACRQHKVIVVTEPARATELRGCHIDAVGSMDEALARLPKTATLAVIPKGPYVIPAVK</sequence>
<evidence type="ECO:0000259" key="2">
    <source>
        <dbReference type="Pfam" id="PF21113"/>
    </source>
</evidence>
<keyword evidence="4" id="KW-1185">Reference proteome</keyword>
<dbReference type="NCBIfam" id="NF033504">
    <property type="entry name" value="Ni_dep_LarA"/>
    <property type="match status" value="1"/>
</dbReference>
<dbReference type="InterPro" id="IPR048520">
    <property type="entry name" value="LarA_C"/>
</dbReference>
<feature type="domain" description="Lactate racemase C-terminal" evidence="2">
    <location>
        <begin position="271"/>
        <end position="410"/>
    </location>
</feature>
<dbReference type="InterPro" id="IPR018657">
    <property type="entry name" value="LarA-like_N"/>
</dbReference>